<name>A0ABU5CBG2_9BACI</name>
<sequence length="116" mass="13752">MTKSFQFQHEMLHQVPIPVKLLTSYASFGLTELELVVILQIHRFAYEKNFFPTPNELISCLSIEETTCSKVLRQLIQRQFLSIEQRENDLQQLTEVYSLEPLWKKLFLAEPQPKKR</sequence>
<accession>A0ABU5CBG2</accession>
<organism evidence="2 3">
    <name type="scientific">Tigheibacillus halophilus</name>
    <dbReference type="NCBI Taxonomy" id="361280"/>
    <lineage>
        <taxon>Bacteria</taxon>
        <taxon>Bacillati</taxon>
        <taxon>Bacillota</taxon>
        <taxon>Bacilli</taxon>
        <taxon>Bacillales</taxon>
        <taxon>Bacillaceae</taxon>
        <taxon>Tigheibacillus</taxon>
    </lineage>
</organism>
<evidence type="ECO:0000313" key="3">
    <source>
        <dbReference type="Proteomes" id="UP001281447"/>
    </source>
</evidence>
<dbReference type="EMBL" id="JAWDIP010000004">
    <property type="protein sequence ID" value="MDY0396585.1"/>
    <property type="molecule type" value="Genomic_DNA"/>
</dbReference>
<evidence type="ECO:0000259" key="1">
    <source>
        <dbReference type="Pfam" id="PF21984"/>
    </source>
</evidence>
<dbReference type="InterPro" id="IPR053843">
    <property type="entry name" value="DnaD_N"/>
</dbReference>
<dbReference type="SUPFAM" id="SSF46785">
    <property type="entry name" value="Winged helix' DNA-binding domain"/>
    <property type="match status" value="1"/>
</dbReference>
<dbReference type="InterPro" id="IPR036388">
    <property type="entry name" value="WH-like_DNA-bd_sf"/>
</dbReference>
<dbReference type="Proteomes" id="UP001281447">
    <property type="component" value="Unassembled WGS sequence"/>
</dbReference>
<protein>
    <recommendedName>
        <fullName evidence="1">DnaD N-terminal domain-containing protein</fullName>
    </recommendedName>
</protein>
<dbReference type="Pfam" id="PF21984">
    <property type="entry name" value="DnaD_N"/>
    <property type="match status" value="1"/>
</dbReference>
<feature type="domain" description="DnaD N-terminal" evidence="1">
    <location>
        <begin position="17"/>
        <end position="109"/>
    </location>
</feature>
<reference evidence="2 3" key="1">
    <citation type="submission" date="2023-10" db="EMBL/GenBank/DDBJ databases">
        <title>Virgibacillus halophilus 5B73C genome.</title>
        <authorList>
            <person name="Miliotis G."/>
            <person name="Sengupta P."/>
            <person name="Hameed A."/>
            <person name="Chuvochina M."/>
            <person name="Mcdonagh F."/>
            <person name="Simpson A.C."/>
            <person name="Singh N.K."/>
            <person name="Rekha P.D."/>
            <person name="Raman K."/>
            <person name="Hugenholtz P."/>
            <person name="Venkateswaran K."/>
        </authorList>
    </citation>
    <scope>NUCLEOTIDE SEQUENCE [LARGE SCALE GENOMIC DNA]</scope>
    <source>
        <strain evidence="2 3">5B73C</strain>
    </source>
</reference>
<evidence type="ECO:0000313" key="2">
    <source>
        <dbReference type="EMBL" id="MDY0396585.1"/>
    </source>
</evidence>
<dbReference type="InterPro" id="IPR036390">
    <property type="entry name" value="WH_DNA-bd_sf"/>
</dbReference>
<proteinExistence type="predicted"/>
<dbReference type="Gene3D" id="1.10.10.10">
    <property type="entry name" value="Winged helix-like DNA-binding domain superfamily/Winged helix DNA-binding domain"/>
    <property type="match status" value="1"/>
</dbReference>
<comment type="caution">
    <text evidence="2">The sequence shown here is derived from an EMBL/GenBank/DDBJ whole genome shotgun (WGS) entry which is preliminary data.</text>
</comment>
<gene>
    <name evidence="2" type="ORF">RWE15_22625</name>
</gene>
<keyword evidence="3" id="KW-1185">Reference proteome</keyword>